<organism evidence="7 8">
    <name type="scientific">Tribonema minus</name>
    <dbReference type="NCBI Taxonomy" id="303371"/>
    <lineage>
        <taxon>Eukaryota</taxon>
        <taxon>Sar</taxon>
        <taxon>Stramenopiles</taxon>
        <taxon>Ochrophyta</taxon>
        <taxon>PX clade</taxon>
        <taxon>Xanthophyceae</taxon>
        <taxon>Tribonematales</taxon>
        <taxon>Tribonemataceae</taxon>
        <taxon>Tribonema</taxon>
    </lineage>
</organism>
<feature type="region of interest" description="Disordered" evidence="5">
    <location>
        <begin position="142"/>
        <end position="174"/>
    </location>
</feature>
<evidence type="ECO:0000256" key="2">
    <source>
        <dbReference type="ARBA" id="ARBA00022771"/>
    </source>
</evidence>
<dbReference type="GO" id="GO:0000981">
    <property type="term" value="F:DNA-binding transcription factor activity, RNA polymerase II-specific"/>
    <property type="evidence" value="ECO:0007669"/>
    <property type="project" value="TreeGrafter"/>
</dbReference>
<dbReference type="InterPro" id="IPR024119">
    <property type="entry name" value="TF_DEAF-1"/>
</dbReference>
<dbReference type="Gene3D" id="6.10.140.2220">
    <property type="match status" value="1"/>
</dbReference>
<keyword evidence="2 4" id="KW-0863">Zinc-finger</keyword>
<reference evidence="7" key="1">
    <citation type="submission" date="2021-02" db="EMBL/GenBank/DDBJ databases">
        <title>First Annotated Genome of the Yellow-green Alga Tribonema minus.</title>
        <authorList>
            <person name="Mahan K.M."/>
        </authorList>
    </citation>
    <scope>NUCLEOTIDE SEQUENCE</scope>
    <source>
        <strain evidence="7">UTEX B ZZ1240</strain>
    </source>
</reference>
<dbReference type="PANTHER" id="PTHR10237">
    <property type="entry name" value="DEFORMED EPIDERMAL AUTOREGULATORY FACTOR 1 HOMOLOG SUPPRESSIN"/>
    <property type="match status" value="1"/>
</dbReference>
<keyword evidence="8" id="KW-1185">Reference proteome</keyword>
<dbReference type="InterPro" id="IPR002893">
    <property type="entry name" value="Znf_MYND"/>
</dbReference>
<protein>
    <recommendedName>
        <fullName evidence="6">MYND-type domain-containing protein</fullName>
    </recommendedName>
</protein>
<evidence type="ECO:0000313" key="8">
    <source>
        <dbReference type="Proteomes" id="UP000664859"/>
    </source>
</evidence>
<name>A0A836CKI7_9STRA</name>
<feature type="compositionally biased region" description="Gly residues" evidence="5">
    <location>
        <begin position="146"/>
        <end position="170"/>
    </location>
</feature>
<dbReference type="AlphaFoldDB" id="A0A836CKI7"/>
<gene>
    <name evidence="7" type="ORF">JKP88DRAFT_262012</name>
</gene>
<evidence type="ECO:0000256" key="4">
    <source>
        <dbReference type="PROSITE-ProRule" id="PRU00134"/>
    </source>
</evidence>
<comment type="caution">
    <text evidence="7">The sequence shown here is derived from an EMBL/GenBank/DDBJ whole genome shotgun (WGS) entry which is preliminary data.</text>
</comment>
<keyword evidence="3" id="KW-0862">Zinc</keyword>
<dbReference type="OrthoDB" id="167009at2759"/>
<evidence type="ECO:0000256" key="5">
    <source>
        <dbReference type="SAM" id="MobiDB-lite"/>
    </source>
</evidence>
<evidence type="ECO:0000313" key="7">
    <source>
        <dbReference type="EMBL" id="KAG5189612.1"/>
    </source>
</evidence>
<keyword evidence="1" id="KW-0479">Metal-binding</keyword>
<dbReference type="Proteomes" id="UP000664859">
    <property type="component" value="Unassembled WGS sequence"/>
</dbReference>
<dbReference type="PROSITE" id="PS50865">
    <property type="entry name" value="ZF_MYND_2"/>
    <property type="match status" value="1"/>
</dbReference>
<dbReference type="Pfam" id="PF01753">
    <property type="entry name" value="zf-MYND"/>
    <property type="match status" value="1"/>
</dbReference>
<dbReference type="GO" id="GO:0008270">
    <property type="term" value="F:zinc ion binding"/>
    <property type="evidence" value="ECO:0007669"/>
    <property type="project" value="UniProtKB-KW"/>
</dbReference>
<dbReference type="PROSITE" id="PS01360">
    <property type="entry name" value="ZF_MYND_1"/>
    <property type="match status" value="1"/>
</dbReference>
<evidence type="ECO:0000256" key="3">
    <source>
        <dbReference type="ARBA" id="ARBA00022833"/>
    </source>
</evidence>
<dbReference type="SUPFAM" id="SSF144232">
    <property type="entry name" value="HIT/MYND zinc finger-like"/>
    <property type="match status" value="1"/>
</dbReference>
<accession>A0A836CKI7</accession>
<dbReference type="GO" id="GO:0005634">
    <property type="term" value="C:nucleus"/>
    <property type="evidence" value="ECO:0007669"/>
    <property type="project" value="TreeGrafter"/>
</dbReference>
<evidence type="ECO:0000256" key="1">
    <source>
        <dbReference type="ARBA" id="ARBA00022723"/>
    </source>
</evidence>
<feature type="domain" description="MYND-type" evidence="6">
    <location>
        <begin position="96"/>
        <end position="133"/>
    </location>
</feature>
<sequence length="242" mass="25250">MAGNMYNDEKGFCYCMQHRRELCHDCAVDHRSTNAVMRGEDYDEVMARLDRAGEAEMQAMYEEHRARSDTGPLIWGGAGTQSLYDAVAAAPPRGRCSHCAKEGSTKKCGKCKSAWYCSRKCQVASWKTHKATCRRLSTGAATADGSTGGGGGGGDGSSGGAASGGGGGGSSSSARPHVISWKTLEALGGACTADNQVLELRVMTAPLTLRSVVSAKDRAGDVRTVAFYCAAPAGLRAGAVLR</sequence>
<evidence type="ECO:0000259" key="6">
    <source>
        <dbReference type="PROSITE" id="PS50865"/>
    </source>
</evidence>
<proteinExistence type="predicted"/>
<dbReference type="PANTHER" id="PTHR10237:SF14">
    <property type="entry name" value="MYND-TYPE DOMAIN-CONTAINING PROTEIN"/>
    <property type="match status" value="1"/>
</dbReference>
<dbReference type="EMBL" id="JAFCMP010000046">
    <property type="protein sequence ID" value="KAG5189612.1"/>
    <property type="molecule type" value="Genomic_DNA"/>
</dbReference>